<dbReference type="InterPro" id="IPR032675">
    <property type="entry name" value="LRR_dom_sf"/>
</dbReference>
<feature type="domain" description="Disease resistance protein winged helix" evidence="6">
    <location>
        <begin position="425"/>
        <end position="495"/>
    </location>
</feature>
<name>A0ABM4AGQ1_ZIZJJ</name>
<evidence type="ECO:0000259" key="4">
    <source>
        <dbReference type="Pfam" id="PF00931"/>
    </source>
</evidence>
<dbReference type="PRINTS" id="PR00364">
    <property type="entry name" value="DISEASERSIST"/>
</dbReference>
<keyword evidence="3" id="KW-0611">Plant defense</keyword>
<dbReference type="InterPro" id="IPR044974">
    <property type="entry name" value="Disease_R_plants"/>
</dbReference>
<feature type="domain" description="NB-ARC" evidence="4">
    <location>
        <begin position="173"/>
        <end position="337"/>
    </location>
</feature>
<dbReference type="RefSeq" id="XP_060675906.1">
    <property type="nucleotide sequence ID" value="XM_060819923.1"/>
</dbReference>
<dbReference type="InterPro" id="IPR038005">
    <property type="entry name" value="RX-like_CC"/>
</dbReference>
<dbReference type="Proteomes" id="UP001652623">
    <property type="component" value="Chromosome 8"/>
</dbReference>
<evidence type="ECO:0000313" key="8">
    <source>
        <dbReference type="Proteomes" id="UP001652623"/>
    </source>
</evidence>
<keyword evidence="8" id="KW-1185">Reference proteome</keyword>
<evidence type="ECO:0000313" key="10">
    <source>
        <dbReference type="RefSeq" id="XP_060675906.1"/>
    </source>
</evidence>
<dbReference type="Gene3D" id="1.10.10.10">
    <property type="entry name" value="Winged helix-like DNA-binding domain superfamily/Winged helix DNA-binding domain"/>
    <property type="match status" value="1"/>
</dbReference>
<evidence type="ECO:0000313" key="9">
    <source>
        <dbReference type="RefSeq" id="XP_060675905.1"/>
    </source>
</evidence>
<dbReference type="Gene3D" id="3.40.50.300">
    <property type="entry name" value="P-loop containing nucleotide triphosphate hydrolases"/>
    <property type="match status" value="1"/>
</dbReference>
<dbReference type="PANTHER" id="PTHR23155:SF1193">
    <property type="entry name" value="DISEASE RESISTANCE PROTEIN RPP13-RELATED"/>
    <property type="match status" value="1"/>
</dbReference>
<evidence type="ECO:0000313" key="12">
    <source>
        <dbReference type="RefSeq" id="XP_060675908.1"/>
    </source>
</evidence>
<reference evidence="9 10" key="1">
    <citation type="submission" date="2025-05" db="UniProtKB">
        <authorList>
            <consortium name="RefSeq"/>
        </authorList>
    </citation>
    <scope>IDENTIFICATION</scope>
    <source>
        <tissue evidence="9 10">Seedling</tissue>
    </source>
</reference>
<dbReference type="InterPro" id="IPR041118">
    <property type="entry name" value="Rx_N"/>
</dbReference>
<evidence type="ECO:0000256" key="3">
    <source>
        <dbReference type="ARBA" id="ARBA00022821"/>
    </source>
</evidence>
<sequence>MPKRLKPAVQERLWSTFKWLGEVLDQIHLCKDVHQQVERLRNELKRMQCFLKDADAKEEGDMRVHNWVSDIRNVAYDAEDLIDTYILKIESLSKIHFMKRYAFVFQEWKQSCKMMKDLEAIQLKISDISTSRGTYGIKNIGEGTSHANETLLKLRRSSPRGQDSDIVGLEEDIVIIVNQLVKDNQRWAISIVGMGGIGKTTLAKEVYNHAEVRACFDCRAWVYVSQDFKTRDVLGGILKQVTRTTKHFQKFGEEELEEMLYEHLQGTRYLVVVDDIWSTTAWDSMARAFPYCGNGSKVLLTTRNRNVALHADAQSIPHEMRFRSKEDSWKLFCRKALIESIDRECPPELEKIGGEIVEKCDGLPLAIIVLGGLLSRKRRLSEWERVLNTIHSYFARDPNGVSAILALSFYDLPCYLKFCFLYLGLFPEDYVITARKLYRLWIAEGLIPQNGERMEDIAEDYLNELIDRNMVQVAKVSANDRVKHCRIHDLMRDLAISKSRVMNFLEIRRKRNSVPPAKTRHLAVCSSSVDFLENSDPHLRSLLFFQLNNESCVTDLRLICRKFKLVKVLELEGTWLKYGGIPNVIGELFHLKYLGLRRCELQSLPEGIGSLSNLQTLDVAENFDLKTVPNVLWKLKNLRHLYMDASMFGNQLRIDTLRHLQTLSDFRVKDWKETNTINLINLRKLGLRGNFCIEKDKIFNSLSKLLYLQSLFLHTDEDYIFPSLKLSSLRRVIKLQMIGVIRNLPRPDEFPPRLTQLILHQSRLSNDPMKVLKELPFLFVLRLKASSYSGKTLQVSVDGFRQLEFLELELLECLEEFNVEENALPKLRSFQLTLCRHLRMLPEEIKSVTTLSELEIKQMPNRFVERLQGEDYYKIQHVPSITILKVV</sequence>
<dbReference type="Gene3D" id="3.80.10.10">
    <property type="entry name" value="Ribonuclease Inhibitor"/>
    <property type="match status" value="1"/>
</dbReference>
<dbReference type="Pfam" id="PF23559">
    <property type="entry name" value="WHD_DRP"/>
    <property type="match status" value="1"/>
</dbReference>
<protein>
    <submittedName>
        <fullName evidence="9 10">Disease resistance RPP13-like protein 3 isoform X1</fullName>
    </submittedName>
</protein>
<dbReference type="Pfam" id="PF18052">
    <property type="entry name" value="Rx_N"/>
    <property type="match status" value="1"/>
</dbReference>
<dbReference type="RefSeq" id="XP_060675905.1">
    <property type="nucleotide sequence ID" value="XM_060819922.1"/>
</dbReference>
<dbReference type="Pfam" id="PF00931">
    <property type="entry name" value="NB-ARC"/>
    <property type="match status" value="1"/>
</dbReference>
<keyword evidence="2" id="KW-0547">Nucleotide-binding</keyword>
<evidence type="ECO:0000313" key="13">
    <source>
        <dbReference type="RefSeq" id="XP_060675909.1"/>
    </source>
</evidence>
<dbReference type="Pfam" id="PF23598">
    <property type="entry name" value="LRR_14"/>
    <property type="match status" value="1"/>
</dbReference>
<dbReference type="Gene3D" id="1.10.8.430">
    <property type="entry name" value="Helical domain of apoptotic protease-activating factors"/>
    <property type="match status" value="1"/>
</dbReference>
<dbReference type="SUPFAM" id="SSF52058">
    <property type="entry name" value="L domain-like"/>
    <property type="match status" value="1"/>
</dbReference>
<dbReference type="RefSeq" id="XP_060675908.1">
    <property type="nucleotide sequence ID" value="XM_060819925.1"/>
</dbReference>
<dbReference type="InterPro" id="IPR002182">
    <property type="entry name" value="NB-ARC"/>
</dbReference>
<organism evidence="8 11">
    <name type="scientific">Ziziphus jujuba</name>
    <name type="common">Chinese jujube</name>
    <name type="synonym">Ziziphus sativa</name>
    <dbReference type="NCBI Taxonomy" id="326968"/>
    <lineage>
        <taxon>Eukaryota</taxon>
        <taxon>Viridiplantae</taxon>
        <taxon>Streptophyta</taxon>
        <taxon>Embryophyta</taxon>
        <taxon>Tracheophyta</taxon>
        <taxon>Spermatophyta</taxon>
        <taxon>Magnoliopsida</taxon>
        <taxon>eudicotyledons</taxon>
        <taxon>Gunneridae</taxon>
        <taxon>Pentapetalae</taxon>
        <taxon>rosids</taxon>
        <taxon>fabids</taxon>
        <taxon>Rosales</taxon>
        <taxon>Rhamnaceae</taxon>
        <taxon>Paliureae</taxon>
        <taxon>Ziziphus</taxon>
    </lineage>
</organism>
<evidence type="ECO:0000256" key="2">
    <source>
        <dbReference type="ARBA" id="ARBA00022741"/>
    </source>
</evidence>
<evidence type="ECO:0000259" key="5">
    <source>
        <dbReference type="Pfam" id="PF18052"/>
    </source>
</evidence>
<dbReference type="CDD" id="cd14798">
    <property type="entry name" value="RX-CC_like"/>
    <property type="match status" value="1"/>
</dbReference>
<dbReference type="SUPFAM" id="SSF52540">
    <property type="entry name" value="P-loop containing nucleoside triphosphate hydrolases"/>
    <property type="match status" value="1"/>
</dbReference>
<evidence type="ECO:0000313" key="11">
    <source>
        <dbReference type="RefSeq" id="XP_060675907.1"/>
    </source>
</evidence>
<dbReference type="InterPro" id="IPR055414">
    <property type="entry name" value="LRR_R13L4/SHOC2-like"/>
</dbReference>
<dbReference type="InterPro" id="IPR042197">
    <property type="entry name" value="Apaf_helical"/>
</dbReference>
<dbReference type="InterPro" id="IPR036388">
    <property type="entry name" value="WH-like_DNA-bd_sf"/>
</dbReference>
<evidence type="ECO:0000259" key="6">
    <source>
        <dbReference type="Pfam" id="PF23559"/>
    </source>
</evidence>
<proteinExistence type="predicted"/>
<dbReference type="RefSeq" id="XP_060675907.1">
    <property type="nucleotide sequence ID" value="XM_060819924.1"/>
</dbReference>
<feature type="domain" description="Disease resistance R13L4/SHOC-2-like LRR" evidence="7">
    <location>
        <begin position="538"/>
        <end position="840"/>
    </location>
</feature>
<evidence type="ECO:0000259" key="7">
    <source>
        <dbReference type="Pfam" id="PF23598"/>
    </source>
</evidence>
<dbReference type="GeneID" id="107414353"/>
<dbReference type="InterPro" id="IPR058922">
    <property type="entry name" value="WHD_DRP"/>
</dbReference>
<feature type="domain" description="Disease resistance N-terminal" evidence="5">
    <location>
        <begin position="23"/>
        <end position="93"/>
    </location>
</feature>
<evidence type="ECO:0000256" key="1">
    <source>
        <dbReference type="ARBA" id="ARBA00022737"/>
    </source>
</evidence>
<accession>A0ABM4AGQ1</accession>
<gene>
    <name evidence="9 10 11 12 13" type="primary">LOC107414353</name>
</gene>
<dbReference type="Gene3D" id="1.20.5.4130">
    <property type="match status" value="1"/>
</dbReference>
<dbReference type="PANTHER" id="PTHR23155">
    <property type="entry name" value="DISEASE RESISTANCE PROTEIN RP"/>
    <property type="match status" value="1"/>
</dbReference>
<keyword evidence="1" id="KW-0677">Repeat</keyword>
<dbReference type="RefSeq" id="XP_060675909.1">
    <property type="nucleotide sequence ID" value="XM_060819926.1"/>
</dbReference>
<dbReference type="InterPro" id="IPR027417">
    <property type="entry name" value="P-loop_NTPase"/>
</dbReference>